<sequence length="104" mass="11947">MYLQQPVILLTSTAHMRRHHSQRDSALRERLNIVTGDILYTRTITKVLPVRLTFRKMLPPPLTLSAGVLRRCPVMDGSRSEGLFPGHVPHFHVTHTDILRGREM</sequence>
<evidence type="ECO:0000313" key="1">
    <source>
        <dbReference type="EMBL" id="KAG7499780.1"/>
    </source>
</evidence>
<keyword evidence="2" id="KW-1185">Reference proteome</keyword>
<organism evidence="1 2">
    <name type="scientific">Solea senegalensis</name>
    <name type="common">Senegalese sole</name>
    <dbReference type="NCBI Taxonomy" id="28829"/>
    <lineage>
        <taxon>Eukaryota</taxon>
        <taxon>Metazoa</taxon>
        <taxon>Chordata</taxon>
        <taxon>Craniata</taxon>
        <taxon>Vertebrata</taxon>
        <taxon>Euteleostomi</taxon>
        <taxon>Actinopterygii</taxon>
        <taxon>Neopterygii</taxon>
        <taxon>Teleostei</taxon>
        <taxon>Neoteleostei</taxon>
        <taxon>Acanthomorphata</taxon>
        <taxon>Carangaria</taxon>
        <taxon>Pleuronectiformes</taxon>
        <taxon>Pleuronectoidei</taxon>
        <taxon>Soleidae</taxon>
        <taxon>Solea</taxon>
    </lineage>
</organism>
<gene>
    <name evidence="1" type="ORF">JOB18_049162</name>
</gene>
<dbReference type="EMBL" id="JAGKHQ010000014">
    <property type="protein sequence ID" value="KAG7499780.1"/>
    <property type="molecule type" value="Genomic_DNA"/>
</dbReference>
<accession>A0AAV6R4A0</accession>
<proteinExistence type="predicted"/>
<name>A0AAV6R4A0_SOLSE</name>
<reference evidence="1 2" key="1">
    <citation type="journal article" date="2021" name="Sci. Rep.">
        <title>Chromosome anchoring in Senegalese sole (Solea senegalensis) reveals sex-associated markers and genome rearrangements in flatfish.</title>
        <authorList>
            <person name="Guerrero-Cozar I."/>
            <person name="Gomez-Garrido J."/>
            <person name="Berbel C."/>
            <person name="Martinez-Blanch J.F."/>
            <person name="Alioto T."/>
            <person name="Claros M.G."/>
            <person name="Gagnaire P.A."/>
            <person name="Manchado M."/>
        </authorList>
    </citation>
    <scope>NUCLEOTIDE SEQUENCE [LARGE SCALE GENOMIC DNA]</scope>
    <source>
        <strain evidence="1">Sse05_10M</strain>
    </source>
</reference>
<comment type="caution">
    <text evidence="1">The sequence shown here is derived from an EMBL/GenBank/DDBJ whole genome shotgun (WGS) entry which is preliminary data.</text>
</comment>
<dbReference type="AlphaFoldDB" id="A0AAV6R4A0"/>
<protein>
    <submittedName>
        <fullName evidence="1">Uncharacterized protein</fullName>
    </submittedName>
</protein>
<dbReference type="Proteomes" id="UP000693946">
    <property type="component" value="Linkage Group LG21"/>
</dbReference>
<evidence type="ECO:0000313" key="2">
    <source>
        <dbReference type="Proteomes" id="UP000693946"/>
    </source>
</evidence>